<feature type="non-terminal residue" evidence="2">
    <location>
        <position position="1"/>
    </location>
</feature>
<accession>A0ABN9UEN0</accession>
<feature type="compositionally biased region" description="Basic and acidic residues" evidence="1">
    <location>
        <begin position="158"/>
        <end position="172"/>
    </location>
</feature>
<evidence type="ECO:0000313" key="3">
    <source>
        <dbReference type="Proteomes" id="UP001189429"/>
    </source>
</evidence>
<reference evidence="2" key="1">
    <citation type="submission" date="2023-10" db="EMBL/GenBank/DDBJ databases">
        <authorList>
            <person name="Chen Y."/>
            <person name="Shah S."/>
            <person name="Dougan E. K."/>
            <person name="Thang M."/>
            <person name="Chan C."/>
        </authorList>
    </citation>
    <scope>NUCLEOTIDE SEQUENCE [LARGE SCALE GENOMIC DNA]</scope>
</reference>
<organism evidence="2 3">
    <name type="scientific">Prorocentrum cordatum</name>
    <dbReference type="NCBI Taxonomy" id="2364126"/>
    <lineage>
        <taxon>Eukaryota</taxon>
        <taxon>Sar</taxon>
        <taxon>Alveolata</taxon>
        <taxon>Dinophyceae</taxon>
        <taxon>Prorocentrales</taxon>
        <taxon>Prorocentraceae</taxon>
        <taxon>Prorocentrum</taxon>
    </lineage>
</organism>
<gene>
    <name evidence="2" type="ORF">PCOR1329_LOCUS47937</name>
</gene>
<keyword evidence="3" id="KW-1185">Reference proteome</keyword>
<comment type="caution">
    <text evidence="2">The sequence shown here is derived from an EMBL/GenBank/DDBJ whole genome shotgun (WGS) entry which is preliminary data.</text>
</comment>
<evidence type="ECO:0000256" key="1">
    <source>
        <dbReference type="SAM" id="MobiDB-lite"/>
    </source>
</evidence>
<proteinExistence type="predicted"/>
<name>A0ABN9UEN0_9DINO</name>
<protein>
    <submittedName>
        <fullName evidence="2">Uncharacterized protein</fullName>
    </submittedName>
</protein>
<sequence>GWLSTSILGEPQENFIQEVSDHSLLMTELASLRPIPRDAGHLALIAPAVRKHAKFKEYLQAYVNAFPLQDTAAKDIQKFLLCNHGRSQECLAMIFRQRGRSVNRNWRRLATTLMANHPWTRDFISIAEGQVRIVDHADFQMEFDFAQQWAGARRRRALERPEATETNADLRKRLQGQKRAHRRRTKLWAPTGSRKYTIGIAKEDGEVTVTLEETNVGPACF</sequence>
<feature type="compositionally biased region" description="Basic residues" evidence="1">
    <location>
        <begin position="173"/>
        <end position="185"/>
    </location>
</feature>
<evidence type="ECO:0000313" key="2">
    <source>
        <dbReference type="EMBL" id="CAK0858013.1"/>
    </source>
</evidence>
<dbReference type="Proteomes" id="UP001189429">
    <property type="component" value="Unassembled WGS sequence"/>
</dbReference>
<feature type="region of interest" description="Disordered" evidence="1">
    <location>
        <begin position="158"/>
        <end position="185"/>
    </location>
</feature>
<dbReference type="EMBL" id="CAUYUJ010015777">
    <property type="protein sequence ID" value="CAK0858013.1"/>
    <property type="molecule type" value="Genomic_DNA"/>
</dbReference>